<name>A0AAD7U4F3_9APHY</name>
<evidence type="ECO:0000313" key="1">
    <source>
        <dbReference type="EMBL" id="KAJ8502090.1"/>
    </source>
</evidence>
<proteinExistence type="predicted"/>
<keyword evidence="2" id="KW-1185">Reference proteome</keyword>
<evidence type="ECO:0008006" key="3">
    <source>
        <dbReference type="Google" id="ProtNLM"/>
    </source>
</evidence>
<organism evidence="1 2">
    <name type="scientific">Trametes cubensis</name>
    <dbReference type="NCBI Taxonomy" id="1111947"/>
    <lineage>
        <taxon>Eukaryota</taxon>
        <taxon>Fungi</taxon>
        <taxon>Dikarya</taxon>
        <taxon>Basidiomycota</taxon>
        <taxon>Agaricomycotina</taxon>
        <taxon>Agaricomycetes</taxon>
        <taxon>Polyporales</taxon>
        <taxon>Polyporaceae</taxon>
        <taxon>Trametes</taxon>
    </lineage>
</organism>
<gene>
    <name evidence="1" type="ORF">ONZ51_g186</name>
</gene>
<reference evidence="1" key="1">
    <citation type="submission" date="2022-11" db="EMBL/GenBank/DDBJ databases">
        <title>Genome Sequence of Cubamyces cubensis.</title>
        <authorList>
            <person name="Buettner E."/>
        </authorList>
    </citation>
    <scope>NUCLEOTIDE SEQUENCE</scope>
    <source>
        <strain evidence="1">MPL-01</strain>
    </source>
</reference>
<comment type="caution">
    <text evidence="1">The sequence shown here is derived from an EMBL/GenBank/DDBJ whole genome shotgun (WGS) entry which is preliminary data.</text>
</comment>
<evidence type="ECO:0000313" key="2">
    <source>
        <dbReference type="Proteomes" id="UP001215151"/>
    </source>
</evidence>
<dbReference type="EMBL" id="JAPEVG010000002">
    <property type="protein sequence ID" value="KAJ8502090.1"/>
    <property type="molecule type" value="Genomic_DNA"/>
</dbReference>
<dbReference type="AlphaFoldDB" id="A0AAD7U4F3"/>
<protein>
    <recommendedName>
        <fullName evidence="3">F-box domain-containing protein</fullName>
    </recommendedName>
</protein>
<dbReference type="Proteomes" id="UP001215151">
    <property type="component" value="Unassembled WGS sequence"/>
</dbReference>
<sequence length="508" mass="58410">MYDSYEAVITQHNSASVLLDYLNEDVLRHIYTFLPAKEGLKPLSLTCKPIRESCKPVLFSRSKVKSEELTSKHFIHPSLWPFVQTLTFNGEWGDFTYPIPRFTPAILAQAMLGMPLLSRVFIKSFRGNGVPWPYIDAILTLPQLRFFETPTTLHHHAKRGSTPDTLSSSAAPLTSYQQRLYDYRKPPRYRSGDMEPLSCLVREPQVQQSLESLIIPIESAPFADFVTSAWPRLRVLSLRGGRLNSMPPYLRYFSRMPALRELKLNVAHSPAAGRAAFCPIDWTGPFPWPELRTWTVSFPDPDDPIYSLIPSWGSPILAASEMLRLVARCCSPHLRELDIEYTEDSGEIDLLRRIPLAFPNLNRLMIHRYRQRGADYIPIREIGESLAPLSRLEVLYLHLDLKSTPHPLAPYNDHGSEEFLRFEASLLESASIIARATSPPLKAICFLKRYTYLNEWLPFRIVRTDTNEGPHGYWDLALRNELDLISQDDESPPFINRYRLNNWVTEDR</sequence>
<accession>A0AAD7U4F3</accession>
<dbReference type="SUPFAM" id="SSF52047">
    <property type="entry name" value="RNI-like"/>
    <property type="match status" value="1"/>
</dbReference>